<dbReference type="PROSITE" id="PS01053">
    <property type="entry name" value="ARGINASE_1"/>
    <property type="match status" value="1"/>
</dbReference>
<dbReference type="PROSITE" id="PS51409">
    <property type="entry name" value="ARGINASE_2"/>
    <property type="match status" value="1"/>
</dbReference>
<dbReference type="InterPro" id="IPR023696">
    <property type="entry name" value="Ureohydrolase_dom_sf"/>
</dbReference>
<proteinExistence type="inferred from homology"/>
<dbReference type="PRINTS" id="PR00116">
    <property type="entry name" value="ARGINASE"/>
</dbReference>
<dbReference type="OrthoDB" id="9992747at2759"/>
<dbReference type="GO" id="GO:0005829">
    <property type="term" value="C:cytosol"/>
    <property type="evidence" value="ECO:0007669"/>
    <property type="project" value="TreeGrafter"/>
</dbReference>
<dbReference type="GO" id="GO:0004053">
    <property type="term" value="F:arginase activity"/>
    <property type="evidence" value="ECO:0007669"/>
    <property type="project" value="UniProtKB-ARBA"/>
</dbReference>
<gene>
    <name evidence="6" type="ORF">BLA29_014042</name>
</gene>
<evidence type="ECO:0000256" key="4">
    <source>
        <dbReference type="PROSITE-ProRule" id="PRU00742"/>
    </source>
</evidence>
<dbReference type="SUPFAM" id="SSF52768">
    <property type="entry name" value="Arginase/deacetylase"/>
    <property type="match status" value="1"/>
</dbReference>
<dbReference type="InterPro" id="IPR020855">
    <property type="entry name" value="Ureohydrolase_Mn_BS"/>
</dbReference>
<evidence type="ECO:0000313" key="6">
    <source>
        <dbReference type="EMBL" id="OTF80382.1"/>
    </source>
</evidence>
<comment type="caution">
    <text evidence="6">The sequence shown here is derived from an EMBL/GenBank/DDBJ whole genome shotgun (WGS) entry which is preliminary data.</text>
</comment>
<keyword evidence="2 5" id="KW-0378">Hydrolase</keyword>
<evidence type="ECO:0000256" key="2">
    <source>
        <dbReference type="ARBA" id="ARBA00022801"/>
    </source>
</evidence>
<dbReference type="Gene3D" id="3.40.800.10">
    <property type="entry name" value="Ureohydrolase domain"/>
    <property type="match status" value="1"/>
</dbReference>
<dbReference type="Pfam" id="PF00491">
    <property type="entry name" value="Arginase"/>
    <property type="match status" value="1"/>
</dbReference>
<keyword evidence="7" id="KW-1185">Reference proteome</keyword>
<dbReference type="PANTHER" id="PTHR43782:SF3">
    <property type="entry name" value="ARGINASE"/>
    <property type="match status" value="1"/>
</dbReference>
<comment type="similarity">
    <text evidence="4 5">Belongs to the arginase family.</text>
</comment>
<evidence type="ECO:0000313" key="7">
    <source>
        <dbReference type="Proteomes" id="UP000194236"/>
    </source>
</evidence>
<protein>
    <submittedName>
        <fullName evidence="6">Arginase, non-hepatic 3-like protein</fullName>
    </submittedName>
</protein>
<reference evidence="6 7" key="1">
    <citation type="submission" date="2017-03" db="EMBL/GenBank/DDBJ databases">
        <title>Genome Survey of Euroglyphus maynei.</title>
        <authorList>
            <person name="Arlian L.G."/>
            <person name="Morgan M.S."/>
            <person name="Rider S.D."/>
        </authorList>
    </citation>
    <scope>NUCLEOTIDE SEQUENCE [LARGE SCALE GENOMIC DNA]</scope>
    <source>
        <strain evidence="6">Arlian Lab</strain>
        <tissue evidence="6">Whole body</tissue>
    </source>
</reference>
<evidence type="ECO:0000256" key="3">
    <source>
        <dbReference type="ARBA" id="ARBA00023211"/>
    </source>
</evidence>
<dbReference type="AlphaFoldDB" id="A0A1Y3BHP4"/>
<keyword evidence="1" id="KW-0479">Metal-binding</keyword>
<sequence>MDRIDPLNKNAIHVSFDVDSMDPMIIPSTGTPVAGGLTFRETLQIGEYIHRTGRMIALDVVEFNPNIGSEQNVHQSAQYIIEIIMTFFGKSRLGYGLLCKTP</sequence>
<dbReference type="Proteomes" id="UP000194236">
    <property type="component" value="Unassembled WGS sequence"/>
</dbReference>
<organism evidence="6 7">
    <name type="scientific">Euroglyphus maynei</name>
    <name type="common">Mayne's house dust mite</name>
    <dbReference type="NCBI Taxonomy" id="6958"/>
    <lineage>
        <taxon>Eukaryota</taxon>
        <taxon>Metazoa</taxon>
        <taxon>Ecdysozoa</taxon>
        <taxon>Arthropoda</taxon>
        <taxon>Chelicerata</taxon>
        <taxon>Arachnida</taxon>
        <taxon>Acari</taxon>
        <taxon>Acariformes</taxon>
        <taxon>Sarcoptiformes</taxon>
        <taxon>Astigmata</taxon>
        <taxon>Psoroptidia</taxon>
        <taxon>Analgoidea</taxon>
        <taxon>Pyroglyphidae</taxon>
        <taxon>Pyroglyphinae</taxon>
        <taxon>Euroglyphus</taxon>
    </lineage>
</organism>
<dbReference type="EMBL" id="MUJZ01018466">
    <property type="protein sequence ID" value="OTF80382.1"/>
    <property type="molecule type" value="Genomic_DNA"/>
</dbReference>
<evidence type="ECO:0000256" key="5">
    <source>
        <dbReference type="RuleBase" id="RU003684"/>
    </source>
</evidence>
<dbReference type="PANTHER" id="PTHR43782">
    <property type="entry name" value="ARGINASE"/>
    <property type="match status" value="1"/>
</dbReference>
<dbReference type="GO" id="GO:0005634">
    <property type="term" value="C:nucleus"/>
    <property type="evidence" value="ECO:0007669"/>
    <property type="project" value="TreeGrafter"/>
</dbReference>
<evidence type="ECO:0000256" key="1">
    <source>
        <dbReference type="ARBA" id="ARBA00022723"/>
    </source>
</evidence>
<dbReference type="InterPro" id="IPR006035">
    <property type="entry name" value="Ureohydrolase"/>
</dbReference>
<dbReference type="GO" id="GO:0030145">
    <property type="term" value="F:manganese ion binding"/>
    <property type="evidence" value="ECO:0007669"/>
    <property type="project" value="TreeGrafter"/>
</dbReference>
<name>A0A1Y3BHP4_EURMA</name>
<accession>A0A1Y3BHP4</accession>
<keyword evidence="3" id="KW-0464">Manganese</keyword>